<feature type="domain" description="CBS" evidence="3">
    <location>
        <begin position="7"/>
        <end position="62"/>
    </location>
</feature>
<dbReference type="PANTHER" id="PTHR48108">
    <property type="entry name" value="CBS DOMAIN-CONTAINING PROTEIN CBSX2, CHLOROPLASTIC"/>
    <property type="match status" value="1"/>
</dbReference>
<gene>
    <name evidence="5" type="ORF">NVS47_08665</name>
</gene>
<dbReference type="InterPro" id="IPR002912">
    <property type="entry name" value="ACT_dom"/>
</dbReference>
<dbReference type="InterPro" id="IPR000644">
    <property type="entry name" value="CBS_dom"/>
</dbReference>
<dbReference type="Proteomes" id="UP001524944">
    <property type="component" value="Unassembled WGS sequence"/>
</dbReference>
<proteinExistence type="predicted"/>
<organism evidence="5 6">
    <name type="scientific">Dehalobacterium formicoaceticum</name>
    <dbReference type="NCBI Taxonomy" id="51515"/>
    <lineage>
        <taxon>Bacteria</taxon>
        <taxon>Bacillati</taxon>
        <taxon>Bacillota</taxon>
        <taxon>Clostridia</taxon>
        <taxon>Eubacteriales</taxon>
        <taxon>Peptococcaceae</taxon>
        <taxon>Dehalobacterium</taxon>
    </lineage>
</organism>
<dbReference type="CDD" id="cd04584">
    <property type="entry name" value="CBS_pair_AcuB_like"/>
    <property type="match status" value="1"/>
</dbReference>
<dbReference type="RefSeq" id="WP_089609153.1">
    <property type="nucleotide sequence ID" value="NZ_CP022121.1"/>
</dbReference>
<dbReference type="SUPFAM" id="SSF54631">
    <property type="entry name" value="CBS-domain pair"/>
    <property type="match status" value="1"/>
</dbReference>
<evidence type="ECO:0000259" key="3">
    <source>
        <dbReference type="PROSITE" id="PS51371"/>
    </source>
</evidence>
<keyword evidence="1" id="KW-0677">Repeat</keyword>
<dbReference type="Gene3D" id="3.30.70.260">
    <property type="match status" value="1"/>
</dbReference>
<dbReference type="InterPro" id="IPR045865">
    <property type="entry name" value="ACT-like_dom_sf"/>
</dbReference>
<accession>A0ABT1Y3Y2</accession>
<dbReference type="Gene3D" id="3.10.580.10">
    <property type="entry name" value="CBS-domain"/>
    <property type="match status" value="1"/>
</dbReference>
<dbReference type="SUPFAM" id="SSF55021">
    <property type="entry name" value="ACT-like"/>
    <property type="match status" value="1"/>
</dbReference>
<sequence>MHVRSKMTKEPVTITKQTTIADALELMRKHNIRRLPVLENDKLVGIVTDRDLSEVSPSPATSLSVFEINYLLAKMKIKDALPKKQKVITIEPDAYVEEAAIKMREHKIGALPVVEQDKLVGIITETNIFDAFIDLLGVREQGSRIDIEVEDHPGVLANVTQLIQKSGANISRVAVFREEGKTFLVIRLTTFYGEPIIKTLEESGYKVVAYKSYNDYQ</sequence>
<evidence type="ECO:0000313" key="6">
    <source>
        <dbReference type="Proteomes" id="UP001524944"/>
    </source>
</evidence>
<evidence type="ECO:0000259" key="4">
    <source>
        <dbReference type="PROSITE" id="PS51671"/>
    </source>
</evidence>
<dbReference type="SMART" id="SM00116">
    <property type="entry name" value="CBS"/>
    <property type="match status" value="2"/>
</dbReference>
<evidence type="ECO:0000313" key="5">
    <source>
        <dbReference type="EMBL" id="MCR6545582.1"/>
    </source>
</evidence>
<dbReference type="Pfam" id="PF00571">
    <property type="entry name" value="CBS"/>
    <property type="match status" value="2"/>
</dbReference>
<feature type="domain" description="CBS" evidence="3">
    <location>
        <begin position="82"/>
        <end position="138"/>
    </location>
</feature>
<keyword evidence="2" id="KW-0129">CBS domain</keyword>
<dbReference type="EMBL" id="JANPWE010000003">
    <property type="protein sequence ID" value="MCR6545582.1"/>
    <property type="molecule type" value="Genomic_DNA"/>
</dbReference>
<dbReference type="Pfam" id="PF01842">
    <property type="entry name" value="ACT"/>
    <property type="match status" value="1"/>
</dbReference>
<protein>
    <submittedName>
        <fullName evidence="5">CBS and ACT domain-containing protein</fullName>
    </submittedName>
</protein>
<reference evidence="5 6" key="1">
    <citation type="submission" date="2022-08" db="EMBL/GenBank/DDBJ databases">
        <title>Proteogenomics of the novel Dehalobacterium formicoaceticum strain EZ94 highlights a key role of methyltransferases during anaerobic dichloromethane degradation.</title>
        <authorList>
            <person name="Wasmund K."/>
        </authorList>
    </citation>
    <scope>NUCLEOTIDE SEQUENCE [LARGE SCALE GENOMIC DNA]</scope>
    <source>
        <strain evidence="5 6">EZ94</strain>
    </source>
</reference>
<evidence type="ECO:0000256" key="2">
    <source>
        <dbReference type="PROSITE-ProRule" id="PRU00703"/>
    </source>
</evidence>
<dbReference type="PROSITE" id="PS51671">
    <property type="entry name" value="ACT"/>
    <property type="match status" value="1"/>
</dbReference>
<dbReference type="PANTHER" id="PTHR48108:SF34">
    <property type="entry name" value="CBS DOMAIN-CONTAINING PROTEIN YHCV"/>
    <property type="match status" value="1"/>
</dbReference>
<dbReference type="InterPro" id="IPR051462">
    <property type="entry name" value="CBS_domain-containing"/>
</dbReference>
<comment type="caution">
    <text evidence="5">The sequence shown here is derived from an EMBL/GenBank/DDBJ whole genome shotgun (WGS) entry which is preliminary data.</text>
</comment>
<keyword evidence="6" id="KW-1185">Reference proteome</keyword>
<dbReference type="PROSITE" id="PS51371">
    <property type="entry name" value="CBS"/>
    <property type="match status" value="2"/>
</dbReference>
<evidence type="ECO:0000256" key="1">
    <source>
        <dbReference type="ARBA" id="ARBA00022737"/>
    </source>
</evidence>
<feature type="domain" description="ACT" evidence="4">
    <location>
        <begin position="144"/>
        <end position="217"/>
    </location>
</feature>
<name>A0ABT1Y3Y2_9FIRM</name>
<dbReference type="InterPro" id="IPR046342">
    <property type="entry name" value="CBS_dom_sf"/>
</dbReference>